<dbReference type="InterPro" id="IPR018060">
    <property type="entry name" value="HTH_AraC"/>
</dbReference>
<reference evidence="2 3" key="1">
    <citation type="submission" date="2019-07" db="EMBL/GenBank/DDBJ databases">
        <title>Whole genome shotgun sequence of Segetibacter aerophilus NBRC 106135.</title>
        <authorList>
            <person name="Hosoyama A."/>
            <person name="Uohara A."/>
            <person name="Ohji S."/>
            <person name="Ichikawa N."/>
        </authorList>
    </citation>
    <scope>NUCLEOTIDE SEQUENCE [LARGE SCALE GENOMIC DNA]</scope>
    <source>
        <strain evidence="2 3">NBRC 106135</strain>
    </source>
</reference>
<protein>
    <recommendedName>
        <fullName evidence="1">HTH araC/xylS-type domain-containing protein</fullName>
    </recommendedName>
</protein>
<organism evidence="2 3">
    <name type="scientific">Segetibacter aerophilus</name>
    <dbReference type="NCBI Taxonomy" id="670293"/>
    <lineage>
        <taxon>Bacteria</taxon>
        <taxon>Pseudomonadati</taxon>
        <taxon>Bacteroidota</taxon>
        <taxon>Chitinophagia</taxon>
        <taxon>Chitinophagales</taxon>
        <taxon>Chitinophagaceae</taxon>
        <taxon>Segetibacter</taxon>
    </lineage>
</organism>
<keyword evidence="3" id="KW-1185">Reference proteome</keyword>
<gene>
    <name evidence="2" type="ORF">SAE01_31060</name>
</gene>
<dbReference type="EMBL" id="BJYT01000012">
    <property type="protein sequence ID" value="GEO10610.1"/>
    <property type="molecule type" value="Genomic_DNA"/>
</dbReference>
<dbReference type="AlphaFoldDB" id="A0A512BF70"/>
<name>A0A512BF70_9BACT</name>
<feature type="domain" description="HTH araC/xylS-type" evidence="1">
    <location>
        <begin position="173"/>
        <end position="263"/>
    </location>
</feature>
<dbReference type="Proteomes" id="UP000321513">
    <property type="component" value="Unassembled WGS sequence"/>
</dbReference>
<comment type="caution">
    <text evidence="2">The sequence shown here is derived from an EMBL/GenBank/DDBJ whole genome shotgun (WGS) entry which is preliminary data.</text>
</comment>
<evidence type="ECO:0000259" key="1">
    <source>
        <dbReference type="PROSITE" id="PS01124"/>
    </source>
</evidence>
<proteinExistence type="predicted"/>
<dbReference type="PROSITE" id="PS01124">
    <property type="entry name" value="HTH_ARAC_FAMILY_2"/>
    <property type="match status" value="1"/>
</dbReference>
<evidence type="ECO:0000313" key="3">
    <source>
        <dbReference type="Proteomes" id="UP000321513"/>
    </source>
</evidence>
<evidence type="ECO:0000313" key="2">
    <source>
        <dbReference type="EMBL" id="GEO10610.1"/>
    </source>
</evidence>
<sequence length="280" mass="32961">MEYLEFIDREHFEYKYHRTWATGALSSYIDFCWETNFDHLLSEHPDGFADVLFPNIGYTYIINLGTPFVMQLEKSSLEVKNDGFIPRHHYITCHHSAGNRLFGIKFKVCPIVFEKDVDFSEYTDFVYPLAYLIDRNIINKVKNAGSFSDRVGLIFQHYEELVNKHTGSLNYVSTVTEILVNSLQKKEFDSPVEKLAEKYKISNRTLQRYFRATTSFSSKQALQTMRIREAVISLTASPSTFQYFQFGYYDYSHFAKHLQQFVGDKYFKTFQELYKHGKVE</sequence>
<dbReference type="OrthoDB" id="935959at2"/>
<dbReference type="RefSeq" id="WP_147204730.1">
    <property type="nucleotide sequence ID" value="NZ_BJYT01000012.1"/>
</dbReference>
<dbReference type="Gene3D" id="1.10.10.60">
    <property type="entry name" value="Homeodomain-like"/>
    <property type="match status" value="1"/>
</dbReference>
<dbReference type="GO" id="GO:0043565">
    <property type="term" value="F:sequence-specific DNA binding"/>
    <property type="evidence" value="ECO:0007669"/>
    <property type="project" value="InterPro"/>
</dbReference>
<accession>A0A512BF70</accession>
<dbReference type="GO" id="GO:0003700">
    <property type="term" value="F:DNA-binding transcription factor activity"/>
    <property type="evidence" value="ECO:0007669"/>
    <property type="project" value="InterPro"/>
</dbReference>